<name>A0A1E5E038_9VIBR</name>
<dbReference type="InterPro" id="IPR014756">
    <property type="entry name" value="Ig_E-set"/>
</dbReference>
<sequence>MKRFNLTAMSIALALGSATAAAAPGAPTLDMYGSKNLQFSKIDLAMETTSGYNSMVQYHDEAQINIIFNQYSGVKGDTYNIYFDGNKVATGPITGSKTTASFTYPQGGAFQMEIEVCDETGCVKTAPETLTIADTDGSHLAPLTMNIDPNNKSYNTDKNTVVGTYFVEWGIYDRGYTVDNLPADNLTHILYGFIPICGPNESLKSVGGNSFNALQTACQGVPDYNVVIHDPWAAYQKSFTQAGHNYDTPIKGNFGMMMALKQRNPDLKIVPSIGGWTLSDPFFSFTDKSKRDVFVASVKQFLTTWKFFDGVDIDWEFPGGGGENSSLGDPVKDGPAYVALMQELRAMLDELEAQNGKEYELTSAIGVGYDKLEDVNYADAAQYMDYIFAMTYDFYGGWNNVPGHQTALYCGSFMRPGQCDGSGIDEKGEQYKGPAYTTDNAIQILLAQGVPANKLVVGAAMYGRGWDGVMPSSLTDPTDPMTGTGNGKLTGTKAQGVWEAGVIDYKGIKSTMIGADGKGINGFETGYDAQAEAAWVWNPSTGKLVTYDNERSTIAKGQYVRGLGLAGLFSWEIDADNGDILNAMHEGLAGEPSNAAPTANAGADQVVVGPASVTLNGSASKDRDGSIASYEWTQTSGSAVSLSNASAAEASFDVAEVTEAQTLIFSLTVTDNEGATATDTVVIKVNPVVVTPENTAPVANLTAPSQANAGDTVVVDASGSTDAEGDALTYTWTLPSGITGSGSSISFVAGEYDQDTTLAFSVTVSDGEFTSQASKSVVVLKKTGTIDPPCANAWDAAAVYTGGNQVTHEGTLYEAKWWTQGQNPSQSGEWGVWKNLGAASCQ</sequence>
<dbReference type="InterPro" id="IPR022409">
    <property type="entry name" value="PKD/Chitinase_dom"/>
</dbReference>
<dbReference type="OrthoDB" id="9775889at2"/>
<evidence type="ECO:0000256" key="1">
    <source>
        <dbReference type="ARBA" id="ARBA00000822"/>
    </source>
</evidence>
<evidence type="ECO:0000313" key="13">
    <source>
        <dbReference type="Proteomes" id="UP000094070"/>
    </source>
</evidence>
<dbReference type="SUPFAM" id="SSF54556">
    <property type="entry name" value="Chitinase insertion domain"/>
    <property type="match status" value="1"/>
</dbReference>
<dbReference type="SMART" id="SM00089">
    <property type="entry name" value="PKD"/>
    <property type="match status" value="3"/>
</dbReference>
<dbReference type="InterPro" id="IPR036573">
    <property type="entry name" value="CBM_sf_5/12"/>
</dbReference>
<dbReference type="STRING" id="1188252.A1QC_11120"/>
<feature type="signal peptide" evidence="10">
    <location>
        <begin position="1"/>
        <end position="22"/>
    </location>
</feature>
<dbReference type="Gene3D" id="2.60.40.10">
    <property type="entry name" value="Immunoglobulins"/>
    <property type="match status" value="3"/>
</dbReference>
<reference evidence="12 13" key="1">
    <citation type="journal article" date="2012" name="Science">
        <title>Ecological populations of bacteria act as socially cohesive units of antibiotic production and resistance.</title>
        <authorList>
            <person name="Cordero O.X."/>
            <person name="Wildschutte H."/>
            <person name="Kirkup B."/>
            <person name="Proehl S."/>
            <person name="Ngo L."/>
            <person name="Hussain F."/>
            <person name="Le Roux F."/>
            <person name="Mincer T."/>
            <person name="Polz M.F."/>
        </authorList>
    </citation>
    <scope>NUCLEOTIDE SEQUENCE [LARGE SCALE GENOMIC DNA]</scope>
    <source>
        <strain evidence="12 13">1S-45</strain>
    </source>
</reference>
<dbReference type="GO" id="GO:0008843">
    <property type="term" value="F:endochitinase activity"/>
    <property type="evidence" value="ECO:0007669"/>
    <property type="project" value="UniProtKB-EC"/>
</dbReference>
<evidence type="ECO:0000313" key="12">
    <source>
        <dbReference type="EMBL" id="OEF23789.1"/>
    </source>
</evidence>
<evidence type="ECO:0000256" key="7">
    <source>
        <dbReference type="ARBA" id="ARBA00023295"/>
    </source>
</evidence>
<evidence type="ECO:0000256" key="3">
    <source>
        <dbReference type="ARBA" id="ARBA00012729"/>
    </source>
</evidence>
<dbReference type="GO" id="GO:0000272">
    <property type="term" value="P:polysaccharide catabolic process"/>
    <property type="evidence" value="ECO:0007669"/>
    <property type="project" value="UniProtKB-KW"/>
</dbReference>
<dbReference type="InterPro" id="IPR001579">
    <property type="entry name" value="Glyco_hydro_18_chit_AS"/>
</dbReference>
<evidence type="ECO:0000256" key="2">
    <source>
        <dbReference type="ARBA" id="ARBA00009121"/>
    </source>
</evidence>
<evidence type="ECO:0000256" key="4">
    <source>
        <dbReference type="ARBA" id="ARBA00022801"/>
    </source>
</evidence>
<dbReference type="SUPFAM" id="SSF49299">
    <property type="entry name" value="PKD domain"/>
    <property type="match status" value="2"/>
</dbReference>
<dbReference type="SMART" id="SM00636">
    <property type="entry name" value="Glyco_18"/>
    <property type="match status" value="1"/>
</dbReference>
<dbReference type="GO" id="GO:0006032">
    <property type="term" value="P:chitin catabolic process"/>
    <property type="evidence" value="ECO:0007669"/>
    <property type="project" value="UniProtKB-KW"/>
</dbReference>
<dbReference type="InterPro" id="IPR011583">
    <property type="entry name" value="Chitinase_II/V-like_cat"/>
</dbReference>
<dbReference type="eggNOG" id="COG3979">
    <property type="taxonomic scope" value="Bacteria"/>
</dbReference>
<dbReference type="SMART" id="SM00495">
    <property type="entry name" value="ChtBD3"/>
    <property type="match status" value="1"/>
</dbReference>
<comment type="catalytic activity">
    <reaction evidence="1">
        <text>Random endo-hydrolysis of N-acetyl-beta-D-glucosaminide (1-&gt;4)-beta-linkages in chitin and chitodextrins.</text>
        <dbReference type="EC" id="3.2.1.14"/>
    </reaction>
</comment>
<dbReference type="AlphaFoldDB" id="A0A1E5E038"/>
<comment type="similarity">
    <text evidence="2">Belongs to the glycosyl hydrolase 18 family. Chitinase class II subfamily.</text>
</comment>
<dbReference type="SUPFAM" id="SSF51055">
    <property type="entry name" value="Carbohydrate binding domain"/>
    <property type="match status" value="1"/>
</dbReference>
<dbReference type="CDD" id="cd06548">
    <property type="entry name" value="GH18_chitinase"/>
    <property type="match status" value="1"/>
</dbReference>
<gene>
    <name evidence="12" type="ORF">A1QC_11120</name>
</gene>
<dbReference type="CDD" id="cd02848">
    <property type="entry name" value="E_set_Chitinase_N"/>
    <property type="match status" value="1"/>
</dbReference>
<feature type="chain" id="PRO_5009174673" description="chitinase" evidence="10">
    <location>
        <begin position="23"/>
        <end position="842"/>
    </location>
</feature>
<dbReference type="Pfam" id="PF18911">
    <property type="entry name" value="PKD_4"/>
    <property type="match status" value="1"/>
</dbReference>
<protein>
    <recommendedName>
        <fullName evidence="3">chitinase</fullName>
        <ecNumber evidence="3">3.2.1.14</ecNumber>
    </recommendedName>
</protein>
<dbReference type="GO" id="GO:0005576">
    <property type="term" value="C:extracellular region"/>
    <property type="evidence" value="ECO:0007669"/>
    <property type="project" value="InterPro"/>
</dbReference>
<dbReference type="Pfam" id="PF08329">
    <property type="entry name" value="ChitinaseA_N"/>
    <property type="match status" value="1"/>
</dbReference>
<dbReference type="Pfam" id="PF22352">
    <property type="entry name" value="K319L-like_PKD"/>
    <property type="match status" value="1"/>
</dbReference>
<accession>A0A1E5E038</accession>
<dbReference type="CDD" id="cd12215">
    <property type="entry name" value="ChiC_BD"/>
    <property type="match status" value="1"/>
</dbReference>
<proteinExistence type="inferred from homology"/>
<dbReference type="InterPro" id="IPR013783">
    <property type="entry name" value="Ig-like_fold"/>
</dbReference>
<dbReference type="PROSITE" id="PS51910">
    <property type="entry name" value="GH18_2"/>
    <property type="match status" value="1"/>
</dbReference>
<dbReference type="Gene3D" id="3.20.20.80">
    <property type="entry name" value="Glycosidases"/>
    <property type="match status" value="1"/>
</dbReference>
<dbReference type="eggNOG" id="COG3325">
    <property type="taxonomic scope" value="Bacteria"/>
</dbReference>
<dbReference type="InterPro" id="IPR029070">
    <property type="entry name" value="Chitinase_insertion_sf"/>
</dbReference>
<dbReference type="Pfam" id="PF00704">
    <property type="entry name" value="Glyco_hydro_18"/>
    <property type="match status" value="1"/>
</dbReference>
<evidence type="ECO:0000256" key="9">
    <source>
        <dbReference type="RuleBase" id="RU000489"/>
    </source>
</evidence>
<dbReference type="SUPFAM" id="SSF51445">
    <property type="entry name" value="(Trans)glycosidases"/>
    <property type="match status" value="1"/>
</dbReference>
<dbReference type="Proteomes" id="UP000094070">
    <property type="component" value="Unassembled WGS sequence"/>
</dbReference>
<dbReference type="SUPFAM" id="SSF81296">
    <property type="entry name" value="E set domains"/>
    <property type="match status" value="1"/>
</dbReference>
<keyword evidence="8" id="KW-0624">Polysaccharide degradation</keyword>
<dbReference type="GO" id="GO:0008061">
    <property type="term" value="F:chitin binding"/>
    <property type="evidence" value="ECO:0007669"/>
    <property type="project" value="InterPro"/>
</dbReference>
<keyword evidence="4 9" id="KW-0378">Hydrolase</keyword>
<dbReference type="InterPro" id="IPR000601">
    <property type="entry name" value="PKD_dom"/>
</dbReference>
<dbReference type="CDD" id="cd00146">
    <property type="entry name" value="PKD"/>
    <property type="match status" value="1"/>
</dbReference>
<dbReference type="InterPro" id="IPR050314">
    <property type="entry name" value="Glycosyl_Hydrlase_18"/>
</dbReference>
<dbReference type="FunFam" id="3.20.20.80:FF:000228">
    <property type="entry name" value="Chitinase A"/>
    <property type="match status" value="1"/>
</dbReference>
<comment type="caution">
    <text evidence="12">The sequence shown here is derived from an EMBL/GenBank/DDBJ whole genome shotgun (WGS) entry which is preliminary data.</text>
</comment>
<keyword evidence="6" id="KW-0119">Carbohydrate metabolism</keyword>
<evidence type="ECO:0000256" key="8">
    <source>
        <dbReference type="ARBA" id="ARBA00023326"/>
    </source>
</evidence>
<evidence type="ECO:0000259" key="11">
    <source>
        <dbReference type="PROSITE" id="PS51910"/>
    </source>
</evidence>
<dbReference type="Pfam" id="PF02839">
    <property type="entry name" value="CBM_5_12"/>
    <property type="match status" value="1"/>
</dbReference>
<dbReference type="Gene3D" id="3.10.50.10">
    <property type="match status" value="1"/>
</dbReference>
<dbReference type="InterPro" id="IPR003610">
    <property type="entry name" value="CBM5/12"/>
</dbReference>
<keyword evidence="13" id="KW-1185">Reference proteome</keyword>
<keyword evidence="5" id="KW-0146">Chitin degradation</keyword>
<evidence type="ECO:0000256" key="5">
    <source>
        <dbReference type="ARBA" id="ARBA00023024"/>
    </source>
</evidence>
<dbReference type="InterPro" id="IPR013540">
    <property type="entry name" value="ChitinaseA_N"/>
</dbReference>
<keyword evidence="10" id="KW-0732">Signal</keyword>
<evidence type="ECO:0000256" key="10">
    <source>
        <dbReference type="SAM" id="SignalP"/>
    </source>
</evidence>
<dbReference type="PROSITE" id="PS01095">
    <property type="entry name" value="GH18_1"/>
    <property type="match status" value="1"/>
</dbReference>
<dbReference type="GO" id="GO:0030246">
    <property type="term" value="F:carbohydrate binding"/>
    <property type="evidence" value="ECO:0007669"/>
    <property type="project" value="InterPro"/>
</dbReference>
<dbReference type="RefSeq" id="WP_017025713.1">
    <property type="nucleotide sequence ID" value="NZ_AJYK02000085.1"/>
</dbReference>
<feature type="domain" description="GH18" evidence="11">
    <location>
        <begin position="160"/>
        <end position="591"/>
    </location>
</feature>
<dbReference type="EC" id="3.2.1.14" evidence="3"/>
<dbReference type="InterPro" id="IPR001223">
    <property type="entry name" value="Glyco_hydro18_cat"/>
</dbReference>
<dbReference type="InterPro" id="IPR035986">
    <property type="entry name" value="PKD_dom_sf"/>
</dbReference>
<keyword evidence="7 9" id="KW-0326">Glycosidase</keyword>
<dbReference type="InterPro" id="IPR017853">
    <property type="entry name" value="GH"/>
</dbReference>
<evidence type="ECO:0000256" key="6">
    <source>
        <dbReference type="ARBA" id="ARBA00023277"/>
    </source>
</evidence>
<dbReference type="Gene3D" id="2.10.10.20">
    <property type="entry name" value="Carbohydrate-binding module superfamily 5/12"/>
    <property type="match status" value="1"/>
</dbReference>
<dbReference type="PANTHER" id="PTHR11177:SF317">
    <property type="entry name" value="CHITINASE 12-RELATED"/>
    <property type="match status" value="1"/>
</dbReference>
<organism evidence="12 13">
    <name type="scientific">Vibrio rumoiensis 1S-45</name>
    <dbReference type="NCBI Taxonomy" id="1188252"/>
    <lineage>
        <taxon>Bacteria</taxon>
        <taxon>Pseudomonadati</taxon>
        <taxon>Pseudomonadota</taxon>
        <taxon>Gammaproteobacteria</taxon>
        <taxon>Vibrionales</taxon>
        <taxon>Vibrionaceae</taxon>
        <taxon>Vibrio</taxon>
    </lineage>
</organism>
<dbReference type="PANTHER" id="PTHR11177">
    <property type="entry name" value="CHITINASE"/>
    <property type="match status" value="1"/>
</dbReference>
<dbReference type="EMBL" id="AJYK02000085">
    <property type="protein sequence ID" value="OEF23789.1"/>
    <property type="molecule type" value="Genomic_DNA"/>
</dbReference>